<dbReference type="SUPFAM" id="SSF55729">
    <property type="entry name" value="Acyl-CoA N-acyltransferases (Nat)"/>
    <property type="match status" value="1"/>
</dbReference>
<feature type="region of interest" description="Disordered" evidence="3">
    <location>
        <begin position="1"/>
        <end position="29"/>
    </location>
</feature>
<dbReference type="InterPro" id="IPR050832">
    <property type="entry name" value="Bact_Acetyltransf"/>
</dbReference>
<sequence>MREEADVLPDDNRFLSDPEGVVGDADGLPDGWAVDTPDPADRFDVARLAHLLRNHERHGRGWAGASVDDVLVEVSEHGLRMRENVVIRDGEGEIHAWGSVHDRSVGRMLFVHIVERDLPDDVADRCSDVLLAWAEAQARAVGAARGLETQQIDTGTFEGDQRQARWLEGAGFSKVRTWWQMSRPVAVDEEELVETPDHWESGGVVFRLVRRTGDGMPDEDDLREIHDVLESAFTDHFNSSEETFEEFLHRLREDPGHRWDHWWLAEIVDGDAPQPVGALIGTVSESSTGPDGSYVSYLGVLEAARGRGVAKGLLRTIIADAAQRGRDRVGLEVDADSPTGAAGLYTSMGWETKYVTESWHRDVPVR</sequence>
<proteinExistence type="predicted"/>
<evidence type="ECO:0000313" key="6">
    <source>
        <dbReference type="Proteomes" id="UP001595956"/>
    </source>
</evidence>
<protein>
    <submittedName>
        <fullName evidence="5">GNAT family N-acetyltransferase</fullName>
        <ecNumber evidence="5">2.3.-.-</ecNumber>
    </submittedName>
</protein>
<keyword evidence="1 5" id="KW-0808">Transferase</keyword>
<dbReference type="Pfam" id="PF00583">
    <property type="entry name" value="Acetyltransf_1"/>
    <property type="match status" value="1"/>
</dbReference>
<organism evidence="5 6">
    <name type="scientific">Nocardioides caricicola</name>
    <dbReference type="NCBI Taxonomy" id="634770"/>
    <lineage>
        <taxon>Bacteria</taxon>
        <taxon>Bacillati</taxon>
        <taxon>Actinomycetota</taxon>
        <taxon>Actinomycetes</taxon>
        <taxon>Propionibacteriales</taxon>
        <taxon>Nocardioidaceae</taxon>
        <taxon>Nocardioides</taxon>
    </lineage>
</organism>
<accession>A0ABW0N2W2</accession>
<dbReference type="Gene3D" id="3.40.630.30">
    <property type="match status" value="1"/>
</dbReference>
<evidence type="ECO:0000256" key="2">
    <source>
        <dbReference type="ARBA" id="ARBA00023315"/>
    </source>
</evidence>
<evidence type="ECO:0000313" key="5">
    <source>
        <dbReference type="EMBL" id="MFC5494494.1"/>
    </source>
</evidence>
<dbReference type="GO" id="GO:0016746">
    <property type="term" value="F:acyltransferase activity"/>
    <property type="evidence" value="ECO:0007669"/>
    <property type="project" value="UniProtKB-KW"/>
</dbReference>
<dbReference type="Proteomes" id="UP001595956">
    <property type="component" value="Unassembled WGS sequence"/>
</dbReference>
<dbReference type="InterPro" id="IPR000182">
    <property type="entry name" value="GNAT_dom"/>
</dbReference>
<comment type="caution">
    <text evidence="5">The sequence shown here is derived from an EMBL/GenBank/DDBJ whole genome shotgun (WGS) entry which is preliminary data.</text>
</comment>
<feature type="domain" description="N-acetyltransferase" evidence="4">
    <location>
        <begin position="204"/>
        <end position="366"/>
    </location>
</feature>
<evidence type="ECO:0000256" key="3">
    <source>
        <dbReference type="SAM" id="MobiDB-lite"/>
    </source>
</evidence>
<reference evidence="6" key="1">
    <citation type="journal article" date="2019" name="Int. J. Syst. Evol. Microbiol.">
        <title>The Global Catalogue of Microorganisms (GCM) 10K type strain sequencing project: providing services to taxonomists for standard genome sequencing and annotation.</title>
        <authorList>
            <consortium name="The Broad Institute Genomics Platform"/>
            <consortium name="The Broad Institute Genome Sequencing Center for Infectious Disease"/>
            <person name="Wu L."/>
            <person name="Ma J."/>
        </authorList>
    </citation>
    <scope>NUCLEOTIDE SEQUENCE [LARGE SCALE GENOMIC DNA]</scope>
    <source>
        <strain evidence="6">KACC 13778</strain>
    </source>
</reference>
<dbReference type="CDD" id="cd04301">
    <property type="entry name" value="NAT_SF"/>
    <property type="match status" value="1"/>
</dbReference>
<feature type="compositionally biased region" description="Basic and acidic residues" evidence="3">
    <location>
        <begin position="1"/>
        <end position="16"/>
    </location>
</feature>
<dbReference type="RefSeq" id="WP_345170402.1">
    <property type="nucleotide sequence ID" value="NZ_BAABFQ010000001.1"/>
</dbReference>
<dbReference type="InterPro" id="IPR016181">
    <property type="entry name" value="Acyl_CoA_acyltransferase"/>
</dbReference>
<dbReference type="EMBL" id="JBHSMD010000005">
    <property type="protein sequence ID" value="MFC5494494.1"/>
    <property type="molecule type" value="Genomic_DNA"/>
</dbReference>
<keyword evidence="6" id="KW-1185">Reference proteome</keyword>
<dbReference type="EC" id="2.3.-.-" evidence="5"/>
<name>A0ABW0N2W2_9ACTN</name>
<evidence type="ECO:0000259" key="4">
    <source>
        <dbReference type="PROSITE" id="PS51186"/>
    </source>
</evidence>
<dbReference type="PROSITE" id="PS51186">
    <property type="entry name" value="GNAT"/>
    <property type="match status" value="1"/>
</dbReference>
<dbReference type="PANTHER" id="PTHR43877">
    <property type="entry name" value="AMINOALKYLPHOSPHONATE N-ACETYLTRANSFERASE-RELATED-RELATED"/>
    <property type="match status" value="1"/>
</dbReference>
<keyword evidence="2 5" id="KW-0012">Acyltransferase</keyword>
<evidence type="ECO:0000256" key="1">
    <source>
        <dbReference type="ARBA" id="ARBA00022679"/>
    </source>
</evidence>
<gene>
    <name evidence="5" type="ORF">ACFPKY_15365</name>
</gene>